<proteinExistence type="predicted"/>
<accession>A0A6A5U6L5</accession>
<dbReference type="Proteomes" id="UP000800035">
    <property type="component" value="Unassembled WGS sequence"/>
</dbReference>
<gene>
    <name evidence="1" type="ORF">CC80DRAFT_291660</name>
</gene>
<name>A0A6A5U6L5_9PLEO</name>
<organism evidence="1 2">
    <name type="scientific">Byssothecium circinans</name>
    <dbReference type="NCBI Taxonomy" id="147558"/>
    <lineage>
        <taxon>Eukaryota</taxon>
        <taxon>Fungi</taxon>
        <taxon>Dikarya</taxon>
        <taxon>Ascomycota</taxon>
        <taxon>Pezizomycotina</taxon>
        <taxon>Dothideomycetes</taxon>
        <taxon>Pleosporomycetidae</taxon>
        <taxon>Pleosporales</taxon>
        <taxon>Massarineae</taxon>
        <taxon>Massarinaceae</taxon>
        <taxon>Byssothecium</taxon>
    </lineage>
</organism>
<reference evidence="1" key="1">
    <citation type="journal article" date="2020" name="Stud. Mycol.">
        <title>101 Dothideomycetes genomes: a test case for predicting lifestyles and emergence of pathogens.</title>
        <authorList>
            <person name="Haridas S."/>
            <person name="Albert R."/>
            <person name="Binder M."/>
            <person name="Bloem J."/>
            <person name="Labutti K."/>
            <person name="Salamov A."/>
            <person name="Andreopoulos B."/>
            <person name="Baker S."/>
            <person name="Barry K."/>
            <person name="Bills G."/>
            <person name="Bluhm B."/>
            <person name="Cannon C."/>
            <person name="Castanera R."/>
            <person name="Culley D."/>
            <person name="Daum C."/>
            <person name="Ezra D."/>
            <person name="Gonzalez J."/>
            <person name="Henrissat B."/>
            <person name="Kuo A."/>
            <person name="Liang C."/>
            <person name="Lipzen A."/>
            <person name="Lutzoni F."/>
            <person name="Magnuson J."/>
            <person name="Mondo S."/>
            <person name="Nolan M."/>
            <person name="Ohm R."/>
            <person name="Pangilinan J."/>
            <person name="Park H.-J."/>
            <person name="Ramirez L."/>
            <person name="Alfaro M."/>
            <person name="Sun H."/>
            <person name="Tritt A."/>
            <person name="Yoshinaga Y."/>
            <person name="Zwiers L.-H."/>
            <person name="Turgeon B."/>
            <person name="Goodwin S."/>
            <person name="Spatafora J."/>
            <person name="Crous P."/>
            <person name="Grigoriev I."/>
        </authorList>
    </citation>
    <scope>NUCLEOTIDE SEQUENCE</scope>
    <source>
        <strain evidence="1">CBS 675.92</strain>
    </source>
</reference>
<keyword evidence="2" id="KW-1185">Reference proteome</keyword>
<protein>
    <submittedName>
        <fullName evidence="1">Uncharacterized protein</fullName>
    </submittedName>
</protein>
<dbReference type="EMBL" id="ML976983">
    <property type="protein sequence ID" value="KAF1960324.1"/>
    <property type="molecule type" value="Genomic_DNA"/>
</dbReference>
<evidence type="ECO:0000313" key="2">
    <source>
        <dbReference type="Proteomes" id="UP000800035"/>
    </source>
</evidence>
<evidence type="ECO:0000313" key="1">
    <source>
        <dbReference type="EMBL" id="KAF1960324.1"/>
    </source>
</evidence>
<dbReference type="AlphaFoldDB" id="A0A6A5U6L5"/>
<sequence length="177" mass="19055">MQPAQQPERPVAMRRFSFYRGPAEWQSGPSASSQRQTPSVHAAKLYLATIVISCRYPSLAVAASPRLTSALACSPPSRQPISGCHVMLSSDCSPRLRCGFERLQGDVSSPSRSVAANTSQVAQLPLHSSPGTSAPLPETFQGYECHMCSQPYHPHVMAARTDLKAICSAVCRAHMCA</sequence>